<reference evidence="2" key="2">
    <citation type="submission" date="2023-01" db="EMBL/GenBank/DDBJ databases">
        <title>Gilvimarinus xylanilyticus HB14 isolated from Caulerpa lentillifera aquaculture base in Hainan, China.</title>
        <authorList>
            <person name="Zhang Y.-J."/>
        </authorList>
    </citation>
    <scope>NUCLEOTIDE SEQUENCE</scope>
    <source>
        <strain evidence="2">HB14</strain>
    </source>
</reference>
<dbReference type="EMBL" id="JAMFTH010000003">
    <property type="protein sequence ID" value="MCP8900014.1"/>
    <property type="molecule type" value="Genomic_DNA"/>
</dbReference>
<evidence type="ECO:0000313" key="3">
    <source>
        <dbReference type="Proteomes" id="UP001139319"/>
    </source>
</evidence>
<reference evidence="2" key="1">
    <citation type="submission" date="2022-05" db="EMBL/GenBank/DDBJ databases">
        <authorList>
            <person name="Sun H.-N."/>
        </authorList>
    </citation>
    <scope>NUCLEOTIDE SEQUENCE</scope>
    <source>
        <strain evidence="2">HB14</strain>
    </source>
</reference>
<protein>
    <submittedName>
        <fullName evidence="2">DUF3034 family protein</fullName>
    </submittedName>
</protein>
<sequence length="286" mass="30996">MKLWAATLALTLMALPSLAEENRSRIIATGGASTVEGSAGGGIVPMAVLSGYGAREEQGGAVFVSRVRVPDYDLTSFGGSWSWRNRVELSFADQRLNHPTLSAALGVSDQTIRQSVVGLKVRVLGDILYTPYPQLSAGLQYKDNHDFFIPAAAGAKRDSDVDAYLAASKVYLGGFFGYNVLLNGVARYTRANQTGLVGFGGDLNDDHQWQAELSAGVFYNKHWLVGAEYRENPDNLSFAGEDDWQTAFVAWFPNKHIALVAAYVDLGEVATLPDQDGWYLSVQGSF</sequence>
<keyword evidence="1" id="KW-0732">Signal</keyword>
<organism evidence="2 3">
    <name type="scientific">Gilvimarinus xylanilyticus</name>
    <dbReference type="NCBI Taxonomy" id="2944139"/>
    <lineage>
        <taxon>Bacteria</taxon>
        <taxon>Pseudomonadati</taxon>
        <taxon>Pseudomonadota</taxon>
        <taxon>Gammaproteobacteria</taxon>
        <taxon>Cellvibrionales</taxon>
        <taxon>Cellvibrionaceae</taxon>
        <taxon>Gilvimarinus</taxon>
    </lineage>
</organism>
<feature type="chain" id="PRO_5040922971" evidence="1">
    <location>
        <begin position="20"/>
        <end position="286"/>
    </location>
</feature>
<dbReference type="RefSeq" id="WP_253968304.1">
    <property type="nucleotide sequence ID" value="NZ_JAMFTH010000003.1"/>
</dbReference>
<gene>
    <name evidence="2" type="ORF">M6D89_11960</name>
</gene>
<name>A0A9X2KU66_9GAMM</name>
<feature type="signal peptide" evidence="1">
    <location>
        <begin position="1"/>
        <end position="19"/>
    </location>
</feature>
<dbReference type="Proteomes" id="UP001139319">
    <property type="component" value="Unassembled WGS sequence"/>
</dbReference>
<dbReference type="InterPro" id="IPR021393">
    <property type="entry name" value="DUF3034"/>
</dbReference>
<dbReference type="Pfam" id="PF11231">
    <property type="entry name" value="DUF3034"/>
    <property type="match status" value="1"/>
</dbReference>
<comment type="caution">
    <text evidence="2">The sequence shown here is derived from an EMBL/GenBank/DDBJ whole genome shotgun (WGS) entry which is preliminary data.</text>
</comment>
<proteinExistence type="predicted"/>
<keyword evidence="3" id="KW-1185">Reference proteome</keyword>
<dbReference type="AlphaFoldDB" id="A0A9X2KU66"/>
<evidence type="ECO:0000313" key="2">
    <source>
        <dbReference type="EMBL" id="MCP8900014.1"/>
    </source>
</evidence>
<evidence type="ECO:0000256" key="1">
    <source>
        <dbReference type="SAM" id="SignalP"/>
    </source>
</evidence>
<accession>A0A9X2KU66</accession>